<keyword evidence="14" id="KW-0694">RNA-binding</keyword>
<dbReference type="GO" id="GO:0005524">
    <property type="term" value="F:ATP binding"/>
    <property type="evidence" value="ECO:0007669"/>
    <property type="project" value="UniProtKB-KW"/>
</dbReference>
<dbReference type="SMART" id="SM00896">
    <property type="entry name" value="FDX-ACB"/>
    <property type="match status" value="1"/>
</dbReference>
<evidence type="ECO:0000256" key="11">
    <source>
        <dbReference type="ARBA" id="ARBA00022741"/>
    </source>
</evidence>
<comment type="catalytic activity">
    <reaction evidence="18">
        <text>tRNA(Phe) + L-phenylalanine + ATP = L-phenylalanyl-tRNA(Phe) + AMP + diphosphate + H(+)</text>
        <dbReference type="Rhea" id="RHEA:19413"/>
        <dbReference type="Rhea" id="RHEA-COMP:9668"/>
        <dbReference type="Rhea" id="RHEA-COMP:9699"/>
        <dbReference type="ChEBI" id="CHEBI:15378"/>
        <dbReference type="ChEBI" id="CHEBI:30616"/>
        <dbReference type="ChEBI" id="CHEBI:33019"/>
        <dbReference type="ChEBI" id="CHEBI:58095"/>
        <dbReference type="ChEBI" id="CHEBI:78442"/>
        <dbReference type="ChEBI" id="CHEBI:78531"/>
        <dbReference type="ChEBI" id="CHEBI:456215"/>
        <dbReference type="EC" id="6.1.1.20"/>
    </reaction>
</comment>
<evidence type="ECO:0000256" key="1">
    <source>
        <dbReference type="ARBA" id="ARBA00001946"/>
    </source>
</evidence>
<dbReference type="PROSITE" id="PS51483">
    <property type="entry name" value="B5"/>
    <property type="match status" value="1"/>
</dbReference>
<reference evidence="21" key="1">
    <citation type="submission" date="2020-07" db="EMBL/GenBank/DDBJ databases">
        <title>Huge and variable diversity of episymbiotic CPR bacteria and DPANN archaea in groundwater ecosystems.</title>
        <authorList>
            <person name="He C.Y."/>
            <person name="Keren R."/>
            <person name="Whittaker M."/>
            <person name="Farag I.F."/>
            <person name="Doudna J."/>
            <person name="Cate J.H.D."/>
            <person name="Banfield J.F."/>
        </authorList>
    </citation>
    <scope>NUCLEOTIDE SEQUENCE</scope>
    <source>
        <strain evidence="21">NC_groundwater_1225_Ag_S-0.1um_56_177</strain>
    </source>
</reference>
<dbReference type="SUPFAM" id="SSF55681">
    <property type="entry name" value="Class II aaRS and biotin synthetases"/>
    <property type="match status" value="1"/>
</dbReference>
<dbReference type="SUPFAM" id="SSF56037">
    <property type="entry name" value="PheT/TilS domain"/>
    <property type="match status" value="1"/>
</dbReference>
<evidence type="ECO:0000256" key="14">
    <source>
        <dbReference type="ARBA" id="ARBA00022884"/>
    </source>
</evidence>
<keyword evidence="15" id="KW-0648">Protein biosynthesis</keyword>
<dbReference type="InterPro" id="IPR005146">
    <property type="entry name" value="B3/B4_tRNA-bd"/>
</dbReference>
<dbReference type="SUPFAM" id="SSF46955">
    <property type="entry name" value="Putative DNA-binding domain"/>
    <property type="match status" value="1"/>
</dbReference>
<evidence type="ECO:0000256" key="8">
    <source>
        <dbReference type="ARBA" id="ARBA00022555"/>
    </source>
</evidence>
<evidence type="ECO:0000313" key="22">
    <source>
        <dbReference type="Proteomes" id="UP000756703"/>
    </source>
</evidence>
<evidence type="ECO:0000256" key="13">
    <source>
        <dbReference type="ARBA" id="ARBA00022842"/>
    </source>
</evidence>
<evidence type="ECO:0000256" key="10">
    <source>
        <dbReference type="ARBA" id="ARBA00022723"/>
    </source>
</evidence>
<dbReference type="GO" id="GO:0000049">
    <property type="term" value="F:tRNA binding"/>
    <property type="evidence" value="ECO:0007669"/>
    <property type="project" value="UniProtKB-KW"/>
</dbReference>
<dbReference type="Proteomes" id="UP000756703">
    <property type="component" value="Unassembled WGS sequence"/>
</dbReference>
<keyword evidence="7" id="KW-0963">Cytoplasm</keyword>
<dbReference type="SMART" id="SM00874">
    <property type="entry name" value="B5"/>
    <property type="match status" value="1"/>
</dbReference>
<proteinExistence type="inferred from homology"/>
<gene>
    <name evidence="21" type="ORF">HY473_02320</name>
</gene>
<dbReference type="GO" id="GO:0000287">
    <property type="term" value="F:magnesium ion binding"/>
    <property type="evidence" value="ECO:0007669"/>
    <property type="project" value="InterPro"/>
</dbReference>
<protein>
    <recommendedName>
        <fullName evidence="6">Phenylalanine--tRNA ligase beta subunit</fullName>
        <ecNumber evidence="5">6.1.1.20</ecNumber>
    </recommendedName>
    <alternativeName>
        <fullName evidence="17">Phenylalanyl-tRNA synthetase beta subunit</fullName>
    </alternativeName>
</protein>
<dbReference type="InterPro" id="IPR005147">
    <property type="entry name" value="tRNA_synthase_B5-dom"/>
</dbReference>
<dbReference type="SUPFAM" id="SSF54991">
    <property type="entry name" value="Anticodon-binding domain of PheRS"/>
    <property type="match status" value="1"/>
</dbReference>
<dbReference type="PANTHER" id="PTHR10947">
    <property type="entry name" value="PHENYLALANYL-TRNA SYNTHETASE BETA CHAIN AND LEUCINE-RICH REPEAT-CONTAINING PROTEIN 47"/>
    <property type="match status" value="1"/>
</dbReference>
<keyword evidence="8" id="KW-0820">tRNA-binding</keyword>
<evidence type="ECO:0000256" key="2">
    <source>
        <dbReference type="ARBA" id="ARBA00004496"/>
    </source>
</evidence>
<keyword evidence="16" id="KW-0030">Aminoacyl-tRNA synthetase</keyword>
<evidence type="ECO:0000256" key="4">
    <source>
        <dbReference type="ARBA" id="ARBA00011209"/>
    </source>
</evidence>
<dbReference type="AlphaFoldDB" id="A0A933DS10"/>
<dbReference type="PANTHER" id="PTHR10947:SF0">
    <property type="entry name" value="PHENYLALANINE--TRNA LIGASE BETA SUBUNIT"/>
    <property type="match status" value="1"/>
</dbReference>
<dbReference type="Gene3D" id="3.30.930.10">
    <property type="entry name" value="Bira Bifunctional Protein, Domain 2"/>
    <property type="match status" value="1"/>
</dbReference>
<feature type="non-terminal residue" evidence="21">
    <location>
        <position position="1"/>
    </location>
</feature>
<comment type="cofactor">
    <cofactor evidence="1">
        <name>Mg(2+)</name>
        <dbReference type="ChEBI" id="CHEBI:18420"/>
    </cofactor>
</comment>
<dbReference type="InterPro" id="IPR041616">
    <property type="entry name" value="PheRS_beta_core"/>
</dbReference>
<evidence type="ECO:0000256" key="15">
    <source>
        <dbReference type="ARBA" id="ARBA00022917"/>
    </source>
</evidence>
<keyword evidence="11" id="KW-0547">Nucleotide-binding</keyword>
<evidence type="ECO:0000259" key="19">
    <source>
        <dbReference type="PROSITE" id="PS51447"/>
    </source>
</evidence>
<evidence type="ECO:0000256" key="16">
    <source>
        <dbReference type="ARBA" id="ARBA00023146"/>
    </source>
</evidence>
<organism evidence="21 22">
    <name type="scientific">Candidatus Sungiibacteriota bacterium</name>
    <dbReference type="NCBI Taxonomy" id="2750080"/>
    <lineage>
        <taxon>Bacteria</taxon>
        <taxon>Candidatus Sungiibacteriota</taxon>
    </lineage>
</organism>
<evidence type="ECO:0000256" key="6">
    <source>
        <dbReference type="ARBA" id="ARBA00017032"/>
    </source>
</evidence>
<dbReference type="GO" id="GO:0006432">
    <property type="term" value="P:phenylalanyl-tRNA aminoacylation"/>
    <property type="evidence" value="ECO:0007669"/>
    <property type="project" value="InterPro"/>
</dbReference>
<feature type="domain" description="FDX-ACB" evidence="19">
    <location>
        <begin position="398"/>
        <end position="491"/>
    </location>
</feature>
<dbReference type="Gene3D" id="3.30.56.10">
    <property type="match status" value="1"/>
</dbReference>
<comment type="subcellular location">
    <subcellularLocation>
        <location evidence="2">Cytoplasm</location>
    </subcellularLocation>
</comment>
<dbReference type="Pfam" id="PF17759">
    <property type="entry name" value="tRNA_synthFbeta"/>
    <property type="match status" value="1"/>
</dbReference>
<dbReference type="Pfam" id="PF03483">
    <property type="entry name" value="B3_4"/>
    <property type="match status" value="1"/>
</dbReference>
<keyword evidence="12" id="KW-0067">ATP-binding</keyword>
<dbReference type="EC" id="6.1.1.20" evidence="5"/>
<dbReference type="Gene3D" id="3.50.40.10">
    <property type="entry name" value="Phenylalanyl-trna Synthetase, Chain B, domain 3"/>
    <property type="match status" value="1"/>
</dbReference>
<comment type="caution">
    <text evidence="21">The sequence shown here is derived from an EMBL/GenBank/DDBJ whole genome shotgun (WGS) entry which is preliminary data.</text>
</comment>
<dbReference type="GO" id="GO:0009328">
    <property type="term" value="C:phenylalanine-tRNA ligase complex"/>
    <property type="evidence" value="ECO:0007669"/>
    <property type="project" value="TreeGrafter"/>
</dbReference>
<keyword evidence="9 21" id="KW-0436">Ligase</keyword>
<keyword evidence="10" id="KW-0479">Metal-binding</keyword>
<sequence>IAIAGIKGGKHSGVTSRTGTIVLESANFDPVRTRLASRALNLKTDASYRFEHGLDPSATERAIDRLAEVIQRAAGGEILAGRVDAYPRRSPVIRLPLRTDYANRIIGQNIPLAFYETGLRRLGWDYRRKGRADFTVTPPPERLDIRIEEDIIEEIARLWGYEKIPAKAPHAPLAPAAANEERQWEERVRDVLVGAGLAEVFAYEFVSRKILDDFAADAKDLLELENPVSPETQYLIAHPAQRYIRIASENLRHFDAVGIFGLAKGFRPAPTPSTKTPSEERKYLVITKGAREPKSSKDSGETFYAVKGAIDQMFESLGISDHWYDDVLTKDERQKAKALHPYRTAKVMVGDEFLGVVAEVHPSVLKRLKSRGRIVFAEISFEKLWRMSRAEAEFRPVGRFPAVVRDIAVIVPENTKTEAVTNVIESAGGTLLADSDLFDYFQDEAMEERGEKSLAFHLVFQSPERTLTDEEVNRLYQKIITAVEEKGWEVRR</sequence>
<dbReference type="InterPro" id="IPR005121">
    <property type="entry name" value="Fdx_antiC-bd"/>
</dbReference>
<dbReference type="EMBL" id="JACQMI010000013">
    <property type="protein sequence ID" value="MBI4132896.1"/>
    <property type="molecule type" value="Genomic_DNA"/>
</dbReference>
<evidence type="ECO:0000256" key="3">
    <source>
        <dbReference type="ARBA" id="ARBA00008653"/>
    </source>
</evidence>
<evidence type="ECO:0000256" key="9">
    <source>
        <dbReference type="ARBA" id="ARBA00022598"/>
    </source>
</evidence>
<accession>A0A933DS10</accession>
<dbReference type="InterPro" id="IPR009061">
    <property type="entry name" value="DNA-bd_dom_put_sf"/>
</dbReference>
<feature type="domain" description="B5" evidence="20">
    <location>
        <begin position="90"/>
        <end position="166"/>
    </location>
</feature>
<name>A0A933DS10_9BACT</name>
<dbReference type="PROSITE" id="PS51447">
    <property type="entry name" value="FDX_ACB"/>
    <property type="match status" value="1"/>
</dbReference>
<dbReference type="Pfam" id="PF03484">
    <property type="entry name" value="B5"/>
    <property type="match status" value="1"/>
</dbReference>
<evidence type="ECO:0000256" key="18">
    <source>
        <dbReference type="ARBA" id="ARBA00049255"/>
    </source>
</evidence>
<dbReference type="InterPro" id="IPR036690">
    <property type="entry name" value="Fdx_antiC-bd_sf"/>
</dbReference>
<evidence type="ECO:0000256" key="5">
    <source>
        <dbReference type="ARBA" id="ARBA00012814"/>
    </source>
</evidence>
<dbReference type="InterPro" id="IPR045864">
    <property type="entry name" value="aa-tRNA-synth_II/BPL/LPL"/>
</dbReference>
<dbReference type="GO" id="GO:0004826">
    <property type="term" value="F:phenylalanine-tRNA ligase activity"/>
    <property type="evidence" value="ECO:0007669"/>
    <property type="project" value="UniProtKB-EC"/>
</dbReference>
<evidence type="ECO:0000256" key="17">
    <source>
        <dbReference type="ARBA" id="ARBA00033189"/>
    </source>
</evidence>
<evidence type="ECO:0000256" key="7">
    <source>
        <dbReference type="ARBA" id="ARBA00022490"/>
    </source>
</evidence>
<evidence type="ECO:0000259" key="20">
    <source>
        <dbReference type="PROSITE" id="PS51483"/>
    </source>
</evidence>
<evidence type="ECO:0000256" key="12">
    <source>
        <dbReference type="ARBA" id="ARBA00022840"/>
    </source>
</evidence>
<comment type="subunit">
    <text evidence="4">Tetramer of two alpha and two beta subunits.</text>
</comment>
<evidence type="ECO:0000313" key="21">
    <source>
        <dbReference type="EMBL" id="MBI4132896.1"/>
    </source>
</evidence>
<dbReference type="InterPro" id="IPR045060">
    <property type="entry name" value="Phe-tRNA-ligase_IIc_bsu"/>
</dbReference>
<comment type="similarity">
    <text evidence="3">Belongs to the phenylalanyl-tRNA synthetase beta subunit family. Type 1 subfamily.</text>
</comment>
<dbReference type="Pfam" id="PF03147">
    <property type="entry name" value="FDX-ACB"/>
    <property type="match status" value="1"/>
</dbReference>
<keyword evidence="13" id="KW-0460">Magnesium</keyword>
<dbReference type="Gene3D" id="3.30.70.380">
    <property type="entry name" value="Ferrodoxin-fold anticodon-binding domain"/>
    <property type="match status" value="1"/>
</dbReference>
<dbReference type="InterPro" id="IPR020825">
    <property type="entry name" value="Phe-tRNA_synthase-like_B3/B4"/>
</dbReference>
<dbReference type="FunFam" id="3.30.70.380:FF:000001">
    <property type="entry name" value="Phenylalanine--tRNA ligase beta subunit"/>
    <property type="match status" value="1"/>
</dbReference>